<dbReference type="RefSeq" id="WP_176752901.1">
    <property type="nucleotide sequence ID" value="NZ_BJVZ01000022.1"/>
</dbReference>
<sequence length="247" mass="29578">MIVTNYNQKIQLFKQYDHSKVSGSFVPYWRNDEVQLAITEHDRAWIPLDQKPIWNEDKDQPHSFMDYPSKPKLEAYSNGIDEVENQSAYAGYLNRKHFLSFFDKNSTDRDISRFISREMERQKQLKQAFSKSLTEEIIDFHFNLLQFCDDLSLYLCLNEPGTMKENEIFMFKDGFRQRFEGLDGQMRAEWINKEQMRLDPFPFKEPFMVEIPFKEIIYSEVKEKGLRKSYQNAETSLRKVLISKQDE</sequence>
<dbReference type="InterPro" id="IPR024992">
    <property type="entry name" value="DUF3891"/>
</dbReference>
<protein>
    <recommendedName>
        <fullName evidence="3">DUF3891 domain-containing protein</fullName>
    </recommendedName>
</protein>
<gene>
    <name evidence="1" type="ORF">SAMN05216498_0583</name>
</gene>
<dbReference type="AlphaFoldDB" id="A0A1G9W2N2"/>
<evidence type="ECO:0000313" key="2">
    <source>
        <dbReference type="Proteomes" id="UP000199334"/>
    </source>
</evidence>
<dbReference type="Proteomes" id="UP000199334">
    <property type="component" value="Unassembled WGS sequence"/>
</dbReference>
<name>A0A1G9W2N2_9BACI</name>
<accession>A0A1G9W2N2</accession>
<keyword evidence="2" id="KW-1185">Reference proteome</keyword>
<organism evidence="1 2">
    <name type="scientific">Tenuibacillus multivorans</name>
    <dbReference type="NCBI Taxonomy" id="237069"/>
    <lineage>
        <taxon>Bacteria</taxon>
        <taxon>Bacillati</taxon>
        <taxon>Bacillota</taxon>
        <taxon>Bacilli</taxon>
        <taxon>Bacillales</taxon>
        <taxon>Bacillaceae</taxon>
        <taxon>Tenuibacillus</taxon>
    </lineage>
</organism>
<proteinExistence type="predicted"/>
<reference evidence="1 2" key="1">
    <citation type="submission" date="2016-10" db="EMBL/GenBank/DDBJ databases">
        <authorList>
            <person name="de Groot N.N."/>
        </authorList>
    </citation>
    <scope>NUCLEOTIDE SEQUENCE [LARGE SCALE GENOMIC DNA]</scope>
    <source>
        <strain evidence="1 2">CGMCC 1.3442</strain>
    </source>
</reference>
<dbReference type="Pfam" id="PF13030">
    <property type="entry name" value="DUF3891"/>
    <property type="match status" value="1"/>
</dbReference>
<dbReference type="STRING" id="237069.SAMN05216498_0583"/>
<evidence type="ECO:0008006" key="3">
    <source>
        <dbReference type="Google" id="ProtNLM"/>
    </source>
</evidence>
<dbReference type="EMBL" id="FNIG01000001">
    <property type="protein sequence ID" value="SDM78774.1"/>
    <property type="molecule type" value="Genomic_DNA"/>
</dbReference>
<evidence type="ECO:0000313" key="1">
    <source>
        <dbReference type="EMBL" id="SDM78774.1"/>
    </source>
</evidence>